<dbReference type="EMBL" id="CP098502">
    <property type="protein sequence ID" value="UTI64466.1"/>
    <property type="molecule type" value="Genomic_DNA"/>
</dbReference>
<gene>
    <name evidence="1" type="ORF">NBH00_24400</name>
</gene>
<evidence type="ECO:0008006" key="3">
    <source>
        <dbReference type="Google" id="ProtNLM"/>
    </source>
</evidence>
<sequence>MRRAWVAWLGGTVVLLAGCGSGGGGPISPACTDDTAVIVKALGRAPAAVTLPDGTRLADCIANGTSDADLQSVGLAFHTVAEDLRVRAREGGDAGAATGLGYLIGATRKGAAHTNGVMAELQRRVELVGGRLETESPGVAAAVERGLAAGEKLG</sequence>
<dbReference type="PROSITE" id="PS51257">
    <property type="entry name" value="PROKAR_LIPOPROTEIN"/>
    <property type="match status" value="1"/>
</dbReference>
<accession>A0ABY5DS08</accession>
<organism evidence="1 2">
    <name type="scientific">Paraconexibacter antarcticus</name>
    <dbReference type="NCBI Taxonomy" id="2949664"/>
    <lineage>
        <taxon>Bacteria</taxon>
        <taxon>Bacillati</taxon>
        <taxon>Actinomycetota</taxon>
        <taxon>Thermoleophilia</taxon>
        <taxon>Solirubrobacterales</taxon>
        <taxon>Paraconexibacteraceae</taxon>
        <taxon>Paraconexibacter</taxon>
    </lineage>
</organism>
<evidence type="ECO:0000313" key="2">
    <source>
        <dbReference type="Proteomes" id="UP001056035"/>
    </source>
</evidence>
<protein>
    <recommendedName>
        <fullName evidence="3">Lipoprotein</fullName>
    </recommendedName>
</protein>
<name>A0ABY5DS08_9ACTN</name>
<evidence type="ECO:0000313" key="1">
    <source>
        <dbReference type="EMBL" id="UTI64466.1"/>
    </source>
</evidence>
<dbReference type="RefSeq" id="WP_254571167.1">
    <property type="nucleotide sequence ID" value="NZ_CP098502.1"/>
</dbReference>
<dbReference type="Proteomes" id="UP001056035">
    <property type="component" value="Chromosome"/>
</dbReference>
<proteinExistence type="predicted"/>
<reference evidence="1 2" key="1">
    <citation type="submission" date="2022-06" db="EMBL/GenBank/DDBJ databases">
        <title>Paraconexibacter antarcticus.</title>
        <authorList>
            <person name="Kim C.S."/>
        </authorList>
    </citation>
    <scope>NUCLEOTIDE SEQUENCE [LARGE SCALE GENOMIC DNA]</scope>
    <source>
        <strain evidence="1 2">02-257</strain>
    </source>
</reference>
<keyword evidence="2" id="KW-1185">Reference proteome</keyword>